<feature type="repeat" description="WD" evidence="3">
    <location>
        <begin position="146"/>
        <end position="188"/>
    </location>
</feature>
<dbReference type="OrthoDB" id="25131at2759"/>
<sequence length="361" mass="39212">MHTLQATAASSLALPPENYIYAIAPCAGSFAAISSDDSLRVFDAANLDHGSVIAPKTHDGVTALRSYAAGDSLVATGGREGAVKLWDVRAGHAVAEMNTARRAPVLSVACNPETRTVVAGTELVSSQAVVAFWDIRSPQQSRLQYVESHNDDITELQYHPSRSNILLSGSTDGLVNVYDTTVSDEDEALVQVINHGSVHHAGFLSERTIYALSHDESFSVHPATDPDEPAQEHEPEPVHFADLRDPLACEYVAQLCIGSQGPYVAAGNKIDKRLDLVPLVANPTWQFDRDNLWRLPGAHGEEIVRSVYLDERSQSVFTAGEDGFVRAWKPADEDNSAQAPTGSAKTSRPKDKKQKDRFKPY</sequence>
<evidence type="ECO:0000256" key="2">
    <source>
        <dbReference type="ARBA" id="ARBA00022737"/>
    </source>
</evidence>
<keyword evidence="6" id="KW-1185">Reference proteome</keyword>
<evidence type="ECO:0008006" key="7">
    <source>
        <dbReference type="Google" id="ProtNLM"/>
    </source>
</evidence>
<protein>
    <recommendedName>
        <fullName evidence="7">WD domain protein</fullName>
    </recommendedName>
</protein>
<name>A0A9W9I262_9EURO</name>
<feature type="repeat" description="WD" evidence="3">
    <location>
        <begin position="55"/>
        <end position="96"/>
    </location>
</feature>
<organism evidence="5 6">
    <name type="scientific">Penicillium capsulatum</name>
    <dbReference type="NCBI Taxonomy" id="69766"/>
    <lineage>
        <taxon>Eukaryota</taxon>
        <taxon>Fungi</taxon>
        <taxon>Dikarya</taxon>
        <taxon>Ascomycota</taxon>
        <taxon>Pezizomycotina</taxon>
        <taxon>Eurotiomycetes</taxon>
        <taxon>Eurotiomycetidae</taxon>
        <taxon>Eurotiales</taxon>
        <taxon>Aspergillaceae</taxon>
        <taxon>Penicillium</taxon>
    </lineage>
</organism>
<comment type="caution">
    <text evidence="5">The sequence shown here is derived from an EMBL/GenBank/DDBJ whole genome shotgun (WGS) entry which is preliminary data.</text>
</comment>
<evidence type="ECO:0000256" key="3">
    <source>
        <dbReference type="PROSITE-ProRule" id="PRU00221"/>
    </source>
</evidence>
<proteinExistence type="predicted"/>
<evidence type="ECO:0000256" key="1">
    <source>
        <dbReference type="ARBA" id="ARBA00022574"/>
    </source>
</evidence>
<reference evidence="5" key="2">
    <citation type="journal article" date="2023" name="IMA Fungus">
        <title>Comparative genomic study of the Penicillium genus elucidates a diverse pangenome and 15 lateral gene transfer events.</title>
        <authorList>
            <person name="Petersen C."/>
            <person name="Sorensen T."/>
            <person name="Nielsen M.R."/>
            <person name="Sondergaard T.E."/>
            <person name="Sorensen J.L."/>
            <person name="Fitzpatrick D.A."/>
            <person name="Frisvad J.C."/>
            <person name="Nielsen K.L."/>
        </authorList>
    </citation>
    <scope>NUCLEOTIDE SEQUENCE</scope>
    <source>
        <strain evidence="5">IBT 21917</strain>
    </source>
</reference>
<evidence type="ECO:0000256" key="4">
    <source>
        <dbReference type="SAM" id="MobiDB-lite"/>
    </source>
</evidence>
<keyword evidence="2" id="KW-0677">Repeat</keyword>
<feature type="compositionally biased region" description="Polar residues" evidence="4">
    <location>
        <begin position="336"/>
        <end position="346"/>
    </location>
</feature>
<dbReference type="InterPro" id="IPR039328">
    <property type="entry name" value="WDR89"/>
</dbReference>
<dbReference type="AlphaFoldDB" id="A0A9W9I262"/>
<dbReference type="PANTHER" id="PTHR22889">
    <property type="entry name" value="WD REPEAT-CONTAINING PROTEIN 89"/>
    <property type="match status" value="1"/>
</dbReference>
<dbReference type="EMBL" id="JAPQKO010000005">
    <property type="protein sequence ID" value="KAJ5161802.1"/>
    <property type="molecule type" value="Genomic_DNA"/>
</dbReference>
<evidence type="ECO:0000313" key="5">
    <source>
        <dbReference type="EMBL" id="KAJ5161802.1"/>
    </source>
</evidence>
<reference evidence="5" key="1">
    <citation type="submission" date="2022-11" db="EMBL/GenBank/DDBJ databases">
        <authorList>
            <person name="Petersen C."/>
        </authorList>
    </citation>
    <scope>NUCLEOTIDE SEQUENCE</scope>
    <source>
        <strain evidence="5">IBT 21917</strain>
    </source>
</reference>
<dbReference type="Pfam" id="PF00400">
    <property type="entry name" value="WD40"/>
    <property type="match status" value="2"/>
</dbReference>
<dbReference type="Gene3D" id="2.130.10.10">
    <property type="entry name" value="YVTN repeat-like/Quinoprotein amine dehydrogenase"/>
    <property type="match status" value="1"/>
</dbReference>
<gene>
    <name evidence="5" type="ORF">N7492_007194</name>
</gene>
<dbReference type="Proteomes" id="UP001146351">
    <property type="component" value="Unassembled WGS sequence"/>
</dbReference>
<evidence type="ECO:0000313" key="6">
    <source>
        <dbReference type="Proteomes" id="UP001146351"/>
    </source>
</evidence>
<dbReference type="InterPro" id="IPR015943">
    <property type="entry name" value="WD40/YVTN_repeat-like_dom_sf"/>
</dbReference>
<keyword evidence="1 3" id="KW-0853">WD repeat</keyword>
<dbReference type="InterPro" id="IPR001680">
    <property type="entry name" value="WD40_rpt"/>
</dbReference>
<feature type="region of interest" description="Disordered" evidence="4">
    <location>
        <begin position="329"/>
        <end position="361"/>
    </location>
</feature>
<accession>A0A9W9I262</accession>
<dbReference type="PROSITE" id="PS50294">
    <property type="entry name" value="WD_REPEATS_REGION"/>
    <property type="match status" value="1"/>
</dbReference>
<dbReference type="InterPro" id="IPR036322">
    <property type="entry name" value="WD40_repeat_dom_sf"/>
</dbReference>
<dbReference type="PANTHER" id="PTHR22889:SF0">
    <property type="entry name" value="WD REPEAT-CONTAINING PROTEIN 89"/>
    <property type="match status" value="1"/>
</dbReference>
<dbReference type="PROSITE" id="PS50082">
    <property type="entry name" value="WD_REPEATS_2"/>
    <property type="match status" value="2"/>
</dbReference>
<dbReference type="SMART" id="SM00320">
    <property type="entry name" value="WD40"/>
    <property type="match status" value="4"/>
</dbReference>
<dbReference type="SUPFAM" id="SSF50978">
    <property type="entry name" value="WD40 repeat-like"/>
    <property type="match status" value="1"/>
</dbReference>